<dbReference type="InParanoid" id="A0A1Y2LXI9"/>
<reference evidence="2 3" key="1">
    <citation type="journal article" date="2017" name="Genome Announc.">
        <title>Genome sequence of the saprophytic ascomycete Epicoccum nigrum ICMP 19927 strain isolated from New Zealand.</title>
        <authorList>
            <person name="Fokin M."/>
            <person name="Fleetwood D."/>
            <person name="Weir B.S."/>
            <person name="Villas-Boas S.G."/>
        </authorList>
    </citation>
    <scope>NUCLEOTIDE SEQUENCE [LARGE SCALE GENOMIC DNA]</scope>
    <source>
        <strain evidence="2 3">ICMP 19927</strain>
    </source>
</reference>
<accession>A0A1Y2LXI9</accession>
<feature type="region of interest" description="Disordered" evidence="1">
    <location>
        <begin position="1"/>
        <end position="26"/>
    </location>
</feature>
<dbReference type="AlphaFoldDB" id="A0A1Y2LXI9"/>
<feature type="region of interest" description="Disordered" evidence="1">
    <location>
        <begin position="335"/>
        <end position="366"/>
    </location>
</feature>
<feature type="compositionally biased region" description="Polar residues" evidence="1">
    <location>
        <begin position="426"/>
        <end position="438"/>
    </location>
</feature>
<sequence length="565" mass="62849">MSPAPTAPNAAASASPREQSAPQAIAPSAQPLSKAFDDIFHAKFMKIIAEWNTTNNKPDLTQRDRKEIIQSSYEETDEIYFGRRQLSERERKLRALTKLFYKVLSEEPWAESWIRAPDVERKLSRFEMHKDSVNLAAKLGVPTPREAVKAAREALVNQQAQIRALGDKPLKEARIDRGPWDDIEIIYVPGTVSAAATSRLNRDATYPIAVSSVAHTLYHHICREMVRPYAMAEEFLDCTDIQQLIKLHEFATNVCNYCPHLLDNDNVSLLVVLLIISRSDVCKLWDERGIRIEGSTISHRKAECMKNKLGWGTTDLRKPFDSFANEFQTRVKNAVNPDARAQRGGPKKGRLTSSTPTTPLTPGQYPPMYATIINPNAQLMRVPVGMVEPARLSQQSKGKEPLAYMEVIGSPVEGSPLLGPPERCEQSINSTQPSDKLEQPLSSLQLPDKLEQSPNSTRFGAAEARALYENKLQQLKQKHGLPPNRRSLAAQDSKLNPPTPHKVRKSTGSTRRSPVQASVSSLLSSSDKLKQSTESAEVLSLNRPSPPSQLSRLENDSPGESMDLS</sequence>
<evidence type="ECO:0000313" key="2">
    <source>
        <dbReference type="EMBL" id="OSS47688.1"/>
    </source>
</evidence>
<name>A0A1Y2LXI9_EPING</name>
<feature type="region of interest" description="Disordered" evidence="1">
    <location>
        <begin position="413"/>
        <end position="438"/>
    </location>
</feature>
<protein>
    <submittedName>
        <fullName evidence="2">Uncharacterized protein</fullName>
    </submittedName>
</protein>
<gene>
    <name evidence="2" type="ORF">B5807_07402</name>
</gene>
<dbReference type="EMBL" id="KZ107848">
    <property type="protein sequence ID" value="OSS47688.1"/>
    <property type="molecule type" value="Genomic_DNA"/>
</dbReference>
<dbReference type="Proteomes" id="UP000193240">
    <property type="component" value="Unassembled WGS sequence"/>
</dbReference>
<keyword evidence="3" id="KW-1185">Reference proteome</keyword>
<feature type="compositionally biased region" description="Low complexity" evidence="1">
    <location>
        <begin position="351"/>
        <end position="362"/>
    </location>
</feature>
<proteinExistence type="predicted"/>
<feature type="region of interest" description="Disordered" evidence="1">
    <location>
        <begin position="476"/>
        <end position="565"/>
    </location>
</feature>
<evidence type="ECO:0000256" key="1">
    <source>
        <dbReference type="SAM" id="MobiDB-lite"/>
    </source>
</evidence>
<feature type="compositionally biased region" description="Low complexity" evidence="1">
    <location>
        <begin position="513"/>
        <end position="526"/>
    </location>
</feature>
<organism evidence="2 3">
    <name type="scientific">Epicoccum nigrum</name>
    <name type="common">Soil fungus</name>
    <name type="synonym">Epicoccum purpurascens</name>
    <dbReference type="NCBI Taxonomy" id="105696"/>
    <lineage>
        <taxon>Eukaryota</taxon>
        <taxon>Fungi</taxon>
        <taxon>Dikarya</taxon>
        <taxon>Ascomycota</taxon>
        <taxon>Pezizomycotina</taxon>
        <taxon>Dothideomycetes</taxon>
        <taxon>Pleosporomycetidae</taxon>
        <taxon>Pleosporales</taxon>
        <taxon>Pleosporineae</taxon>
        <taxon>Didymellaceae</taxon>
        <taxon>Epicoccum</taxon>
    </lineage>
</organism>
<dbReference type="STRING" id="105696.A0A1Y2LXI9"/>
<evidence type="ECO:0000313" key="3">
    <source>
        <dbReference type="Proteomes" id="UP000193240"/>
    </source>
</evidence>